<proteinExistence type="predicted"/>
<evidence type="ECO:0000313" key="1">
    <source>
        <dbReference type="EMBL" id="KAJ9574981.1"/>
    </source>
</evidence>
<organism evidence="1 2">
    <name type="scientific">Diploptera punctata</name>
    <name type="common">Pacific beetle cockroach</name>
    <dbReference type="NCBI Taxonomy" id="6984"/>
    <lineage>
        <taxon>Eukaryota</taxon>
        <taxon>Metazoa</taxon>
        <taxon>Ecdysozoa</taxon>
        <taxon>Arthropoda</taxon>
        <taxon>Hexapoda</taxon>
        <taxon>Insecta</taxon>
        <taxon>Pterygota</taxon>
        <taxon>Neoptera</taxon>
        <taxon>Polyneoptera</taxon>
        <taxon>Dictyoptera</taxon>
        <taxon>Blattodea</taxon>
        <taxon>Blaberoidea</taxon>
        <taxon>Blaberidae</taxon>
        <taxon>Diplopterinae</taxon>
        <taxon>Diploptera</taxon>
    </lineage>
</organism>
<protein>
    <submittedName>
        <fullName evidence="1">Uncharacterized protein</fullName>
    </submittedName>
</protein>
<dbReference type="AlphaFoldDB" id="A0AAD7Z728"/>
<reference evidence="1" key="1">
    <citation type="journal article" date="2023" name="IScience">
        <title>Live-bearing cockroach genome reveals convergent evolutionary mechanisms linked to viviparity in insects and beyond.</title>
        <authorList>
            <person name="Fouks B."/>
            <person name="Harrison M.C."/>
            <person name="Mikhailova A.A."/>
            <person name="Marchal E."/>
            <person name="English S."/>
            <person name="Carruthers M."/>
            <person name="Jennings E.C."/>
            <person name="Chiamaka E.L."/>
            <person name="Frigard R.A."/>
            <person name="Pippel M."/>
            <person name="Attardo G.M."/>
            <person name="Benoit J.B."/>
            <person name="Bornberg-Bauer E."/>
            <person name="Tobe S.S."/>
        </authorList>
    </citation>
    <scope>NUCLEOTIDE SEQUENCE</scope>
    <source>
        <strain evidence="1">Stay&amp;Tobe</strain>
    </source>
</reference>
<comment type="caution">
    <text evidence="1">The sequence shown here is derived from an EMBL/GenBank/DDBJ whole genome shotgun (WGS) entry which is preliminary data.</text>
</comment>
<dbReference type="EMBL" id="JASPKZ010010248">
    <property type="protein sequence ID" value="KAJ9574981.1"/>
    <property type="molecule type" value="Genomic_DNA"/>
</dbReference>
<accession>A0AAD7Z728</accession>
<gene>
    <name evidence="1" type="ORF">L9F63_007853</name>
</gene>
<feature type="non-terminal residue" evidence="1">
    <location>
        <position position="89"/>
    </location>
</feature>
<evidence type="ECO:0000313" key="2">
    <source>
        <dbReference type="Proteomes" id="UP001233999"/>
    </source>
</evidence>
<sequence length="89" mass="10090">FSLYQCPGPFINSCYGRSILFSLPGPFINSCYGRSILFSLMLFPTAKVYSKGTFIFCIVIHHMKTNVFILRAHLLHASCKMFFFGPALI</sequence>
<name>A0AAD7Z728_DIPPU</name>
<dbReference type="Proteomes" id="UP001233999">
    <property type="component" value="Unassembled WGS sequence"/>
</dbReference>
<feature type="non-terminal residue" evidence="1">
    <location>
        <position position="1"/>
    </location>
</feature>
<keyword evidence="2" id="KW-1185">Reference proteome</keyword>
<reference evidence="1" key="2">
    <citation type="submission" date="2023-05" db="EMBL/GenBank/DDBJ databases">
        <authorList>
            <person name="Fouks B."/>
        </authorList>
    </citation>
    <scope>NUCLEOTIDE SEQUENCE</scope>
    <source>
        <strain evidence="1">Stay&amp;Tobe</strain>
        <tissue evidence="1">Testes</tissue>
    </source>
</reference>